<dbReference type="InterPro" id="IPR005829">
    <property type="entry name" value="Sugar_transporter_CS"/>
</dbReference>
<protein>
    <submittedName>
        <fullName evidence="10">MFS transporter</fullName>
    </submittedName>
</protein>
<evidence type="ECO:0000256" key="6">
    <source>
        <dbReference type="ARBA" id="ARBA00022989"/>
    </source>
</evidence>
<evidence type="ECO:0000256" key="2">
    <source>
        <dbReference type="ARBA" id="ARBA00004141"/>
    </source>
</evidence>
<evidence type="ECO:0000256" key="1">
    <source>
        <dbReference type="ARBA" id="ARBA00003279"/>
    </source>
</evidence>
<evidence type="ECO:0000313" key="11">
    <source>
        <dbReference type="Proteomes" id="UP001595444"/>
    </source>
</evidence>
<comment type="caution">
    <text evidence="10">The sequence shown here is derived from an EMBL/GenBank/DDBJ whole genome shotgun (WGS) entry which is preliminary data.</text>
</comment>
<dbReference type="PRINTS" id="PR01035">
    <property type="entry name" value="TCRTETA"/>
</dbReference>
<evidence type="ECO:0000256" key="5">
    <source>
        <dbReference type="ARBA" id="ARBA00022692"/>
    </source>
</evidence>
<accession>A0ABV7D2I3</accession>
<evidence type="ECO:0000256" key="4">
    <source>
        <dbReference type="ARBA" id="ARBA00022448"/>
    </source>
</evidence>
<proteinExistence type="inferred from homology"/>
<comment type="function">
    <text evidence="1">Resistance to tetracycline by an active tetracycline efflux. This is an energy-dependent process that decreases the accumulation of the antibiotic in whole cells. This protein functions as a metal-tetracycline/H(+) antiporter.</text>
</comment>
<dbReference type="RefSeq" id="WP_194212553.1">
    <property type="nucleotide sequence ID" value="NZ_CP061205.1"/>
</dbReference>
<feature type="transmembrane region" description="Helical" evidence="8">
    <location>
        <begin position="212"/>
        <end position="230"/>
    </location>
</feature>
<evidence type="ECO:0000256" key="8">
    <source>
        <dbReference type="SAM" id="Phobius"/>
    </source>
</evidence>
<keyword evidence="6 8" id="KW-1133">Transmembrane helix</keyword>
<dbReference type="PANTHER" id="PTHR23504">
    <property type="entry name" value="MAJOR FACILITATOR SUPERFAMILY DOMAIN-CONTAINING PROTEIN 10"/>
    <property type="match status" value="1"/>
</dbReference>
<feature type="transmembrane region" description="Helical" evidence="8">
    <location>
        <begin position="370"/>
        <end position="390"/>
    </location>
</feature>
<feature type="domain" description="Major facilitator superfamily (MFS) profile" evidence="9">
    <location>
        <begin position="1"/>
        <end position="392"/>
    </location>
</feature>
<evidence type="ECO:0000313" key="10">
    <source>
        <dbReference type="EMBL" id="MFC3050817.1"/>
    </source>
</evidence>
<dbReference type="PANTHER" id="PTHR23504:SF31">
    <property type="entry name" value="MAJOR FACILITATOR SUPERFAMILY DOMAIN-CONTAINING PROTEIN 10"/>
    <property type="match status" value="1"/>
</dbReference>
<dbReference type="InterPro" id="IPR011701">
    <property type="entry name" value="MFS"/>
</dbReference>
<keyword evidence="4" id="KW-0813">Transport</keyword>
<evidence type="ECO:0000259" key="9">
    <source>
        <dbReference type="PROSITE" id="PS50850"/>
    </source>
</evidence>
<feature type="transmembrane region" description="Helical" evidence="8">
    <location>
        <begin position="91"/>
        <end position="113"/>
    </location>
</feature>
<keyword evidence="5 8" id="KW-0812">Transmembrane</keyword>
<dbReference type="SUPFAM" id="SSF103473">
    <property type="entry name" value="MFS general substrate transporter"/>
    <property type="match status" value="1"/>
</dbReference>
<name>A0ABV7D2I3_9PROT</name>
<dbReference type="EMBL" id="JBHRSL010000002">
    <property type="protein sequence ID" value="MFC3050817.1"/>
    <property type="molecule type" value="Genomic_DNA"/>
</dbReference>
<dbReference type="Gene3D" id="1.20.1250.20">
    <property type="entry name" value="MFS general substrate transporter like domains"/>
    <property type="match status" value="1"/>
</dbReference>
<evidence type="ECO:0000256" key="3">
    <source>
        <dbReference type="ARBA" id="ARBA00007520"/>
    </source>
</evidence>
<dbReference type="CDD" id="cd17330">
    <property type="entry name" value="MFS_SLC46_TetA_like"/>
    <property type="match status" value="1"/>
</dbReference>
<dbReference type="PROSITE" id="PS00216">
    <property type="entry name" value="SUGAR_TRANSPORT_1"/>
    <property type="match status" value="1"/>
</dbReference>
<dbReference type="Proteomes" id="UP001595444">
    <property type="component" value="Unassembled WGS sequence"/>
</dbReference>
<dbReference type="Pfam" id="PF07690">
    <property type="entry name" value="MFS_1"/>
    <property type="match status" value="1"/>
</dbReference>
<gene>
    <name evidence="10" type="ORF">ACFOKA_02750</name>
</gene>
<feature type="transmembrane region" description="Helical" evidence="8">
    <location>
        <begin position="36"/>
        <end position="54"/>
    </location>
</feature>
<dbReference type="InterPro" id="IPR001958">
    <property type="entry name" value="Tet-R_TetA/multi-R_MdtG-like"/>
</dbReference>
<sequence>MPILVLIVFSVMAAFALLLPTIMFFLQNLGASTAQATQILACYSLAQFMAGPFLGRLSDRLGRKPVMMVALITSCLSYYCLANYSNGLVGVAVTIACAGFCAGVVPVIFAAATDITTVEKRSASLGALGAGIGTAFTLGPAFGAFLGNSEAGQASITLPASFSCLMVLVGFGAACFWRTKTDANLAQTKEHTAGHSSIAQLAVLRYIKSKPILMVICLMMFFFTLALALMEPVMPYFTHDRFSWGPKDLGYLFAYAGLVVIIVQGGLVGRLAKKYGELNLTRYGALSMAVGLIVMVYSPSPVWVFLAVTMTGTGSALFNTSILTTGSKVATPNERGLILGAIQSMQALGRSTGPLIAGALYVHAQHIPMLAGVGLMVFVGALSVLLFGFVRKELIQR</sequence>
<feature type="transmembrane region" description="Helical" evidence="8">
    <location>
        <begin position="125"/>
        <end position="146"/>
    </location>
</feature>
<keyword evidence="7 8" id="KW-0472">Membrane</keyword>
<keyword evidence="11" id="KW-1185">Reference proteome</keyword>
<comment type="similarity">
    <text evidence="3">Belongs to the major facilitator superfamily. TCR/Tet family.</text>
</comment>
<dbReference type="InterPro" id="IPR036259">
    <property type="entry name" value="MFS_trans_sf"/>
</dbReference>
<evidence type="ECO:0000256" key="7">
    <source>
        <dbReference type="ARBA" id="ARBA00023136"/>
    </source>
</evidence>
<dbReference type="PROSITE" id="PS50850">
    <property type="entry name" value="MFS"/>
    <property type="match status" value="1"/>
</dbReference>
<feature type="transmembrane region" description="Helical" evidence="8">
    <location>
        <begin position="250"/>
        <end position="268"/>
    </location>
</feature>
<organism evidence="10 11">
    <name type="scientific">Kordiimonas pumila</name>
    <dbReference type="NCBI Taxonomy" id="2161677"/>
    <lineage>
        <taxon>Bacteria</taxon>
        <taxon>Pseudomonadati</taxon>
        <taxon>Pseudomonadota</taxon>
        <taxon>Alphaproteobacteria</taxon>
        <taxon>Kordiimonadales</taxon>
        <taxon>Kordiimonadaceae</taxon>
        <taxon>Kordiimonas</taxon>
    </lineage>
</organism>
<reference evidence="11" key="1">
    <citation type="journal article" date="2019" name="Int. J. Syst. Evol. Microbiol.">
        <title>The Global Catalogue of Microorganisms (GCM) 10K type strain sequencing project: providing services to taxonomists for standard genome sequencing and annotation.</title>
        <authorList>
            <consortium name="The Broad Institute Genomics Platform"/>
            <consortium name="The Broad Institute Genome Sequencing Center for Infectious Disease"/>
            <person name="Wu L."/>
            <person name="Ma J."/>
        </authorList>
    </citation>
    <scope>NUCLEOTIDE SEQUENCE [LARGE SCALE GENOMIC DNA]</scope>
    <source>
        <strain evidence="11">KCTC 62164</strain>
    </source>
</reference>
<dbReference type="InterPro" id="IPR020846">
    <property type="entry name" value="MFS_dom"/>
</dbReference>
<comment type="subcellular location">
    <subcellularLocation>
        <location evidence="2">Membrane</location>
        <topology evidence="2">Multi-pass membrane protein</topology>
    </subcellularLocation>
</comment>
<feature type="transmembrane region" description="Helical" evidence="8">
    <location>
        <begin position="280"/>
        <end position="297"/>
    </location>
</feature>
<feature type="transmembrane region" description="Helical" evidence="8">
    <location>
        <begin position="158"/>
        <end position="177"/>
    </location>
</feature>